<sequence>MTVDSTENISILKTMFDESPMPIALYTGLELVITYANKAMHGAWNRTEPQIGKKLADALPELEGQPFLPILRGIFETGIAYEAREDLVGITVDGALRYFYFDFTYKPLFNDSGKVWAILNTATDVTKLVKTKMQLEASEQRFRGLLAEVPLATAVYEGPEARILLANAPMLNMWGKDESVIGKNFAEALPEAVGHAYSALLREVYESGHVYHADQQQVELEVDGEKRPFWFNFTFKPLKDKDEKVYGIVHAAVDISRLVQLQRQKDEFLGVASHELKTPVTSIKAYTQVLERILRGEGDLRKADMVAKMDKQLDRLTGLINDLLDVNKIQSGRLRFNPEEFNFDSAIIQMLDELSLTMHGHKISIDYQADALVYADRERIRQVLTNLLNNAIKYSPASSEIRVSTTLAGHDVVLCVRDEGIGIAPEHTERIFEQFFRVAGDLQHTFPGLGLGLYISAQIIRTEGGRMWVESTEGSGSSFFFSLPVRTPTLH</sequence>
<dbReference type="InterPro" id="IPR050736">
    <property type="entry name" value="Sensor_HK_Regulatory"/>
</dbReference>
<dbReference type="InterPro" id="IPR004358">
    <property type="entry name" value="Sig_transdc_His_kin-like_C"/>
</dbReference>
<reference evidence="9 10" key="1">
    <citation type="submission" date="2018-03" db="EMBL/GenBank/DDBJ databases">
        <authorList>
            <person name="Keele B.F."/>
        </authorList>
    </citation>
    <scope>NUCLEOTIDE SEQUENCE [LARGE SCALE GENOMIC DNA]</scope>
    <source>
        <strain evidence="9 10">YL28-9</strain>
    </source>
</reference>
<feature type="domain" description="PAC" evidence="8">
    <location>
        <begin position="81"/>
        <end position="137"/>
    </location>
</feature>
<keyword evidence="3" id="KW-0597">Phosphoprotein</keyword>
<dbReference type="PANTHER" id="PTHR43711">
    <property type="entry name" value="TWO-COMPONENT HISTIDINE KINASE"/>
    <property type="match status" value="1"/>
</dbReference>
<dbReference type="SMART" id="SM00388">
    <property type="entry name" value="HisKA"/>
    <property type="match status" value="1"/>
</dbReference>
<dbReference type="InterPro" id="IPR035965">
    <property type="entry name" value="PAS-like_dom_sf"/>
</dbReference>
<evidence type="ECO:0000256" key="3">
    <source>
        <dbReference type="ARBA" id="ARBA00022553"/>
    </source>
</evidence>
<organism evidence="9 10">
    <name type="scientific">Pedobacter yulinensis</name>
    <dbReference type="NCBI Taxonomy" id="2126353"/>
    <lineage>
        <taxon>Bacteria</taxon>
        <taxon>Pseudomonadati</taxon>
        <taxon>Bacteroidota</taxon>
        <taxon>Sphingobacteriia</taxon>
        <taxon>Sphingobacteriales</taxon>
        <taxon>Sphingobacteriaceae</taxon>
        <taxon>Pedobacter</taxon>
    </lineage>
</organism>
<protein>
    <recommendedName>
        <fullName evidence="2">histidine kinase</fullName>
        <ecNumber evidence="2">2.7.13.3</ecNumber>
    </recommendedName>
</protein>
<keyword evidence="5" id="KW-0418">Kinase</keyword>
<dbReference type="SUPFAM" id="SSF47384">
    <property type="entry name" value="Homodimeric domain of signal transducing histidine kinase"/>
    <property type="match status" value="1"/>
</dbReference>
<comment type="catalytic activity">
    <reaction evidence="1">
        <text>ATP + protein L-histidine = ADP + protein N-phospho-L-histidine.</text>
        <dbReference type="EC" id="2.7.13.3"/>
    </reaction>
</comment>
<dbReference type="InterPro" id="IPR036890">
    <property type="entry name" value="HATPase_C_sf"/>
</dbReference>
<dbReference type="Gene3D" id="3.30.450.20">
    <property type="entry name" value="PAS domain"/>
    <property type="match status" value="2"/>
</dbReference>
<dbReference type="Pfam" id="PF02518">
    <property type="entry name" value="HATPase_c"/>
    <property type="match status" value="1"/>
</dbReference>
<dbReference type="EC" id="2.7.13.3" evidence="2"/>
<dbReference type="PANTHER" id="PTHR43711:SF1">
    <property type="entry name" value="HISTIDINE KINASE 1"/>
    <property type="match status" value="1"/>
</dbReference>
<dbReference type="PRINTS" id="PR00344">
    <property type="entry name" value="BCTRLSENSOR"/>
</dbReference>
<dbReference type="Pfam" id="PF08448">
    <property type="entry name" value="PAS_4"/>
    <property type="match status" value="2"/>
</dbReference>
<evidence type="ECO:0000256" key="4">
    <source>
        <dbReference type="ARBA" id="ARBA00022679"/>
    </source>
</evidence>
<dbReference type="FunFam" id="3.30.565.10:FF:000006">
    <property type="entry name" value="Sensor histidine kinase WalK"/>
    <property type="match status" value="1"/>
</dbReference>
<accession>A0A2T3HKK7</accession>
<dbReference type="Proteomes" id="UP000240912">
    <property type="component" value="Unassembled WGS sequence"/>
</dbReference>
<dbReference type="InterPro" id="IPR013656">
    <property type="entry name" value="PAS_4"/>
</dbReference>
<keyword evidence="4" id="KW-0808">Transferase</keyword>
<dbReference type="InterPro" id="IPR003661">
    <property type="entry name" value="HisK_dim/P_dom"/>
</dbReference>
<evidence type="ECO:0000256" key="1">
    <source>
        <dbReference type="ARBA" id="ARBA00000085"/>
    </source>
</evidence>
<dbReference type="CDD" id="cd00082">
    <property type="entry name" value="HisKA"/>
    <property type="match status" value="1"/>
</dbReference>
<evidence type="ECO:0000259" key="8">
    <source>
        <dbReference type="PROSITE" id="PS50113"/>
    </source>
</evidence>
<dbReference type="SUPFAM" id="SSF55874">
    <property type="entry name" value="ATPase domain of HSP90 chaperone/DNA topoisomerase II/histidine kinase"/>
    <property type="match status" value="1"/>
</dbReference>
<dbReference type="GO" id="GO:0000155">
    <property type="term" value="F:phosphorelay sensor kinase activity"/>
    <property type="evidence" value="ECO:0007669"/>
    <property type="project" value="InterPro"/>
</dbReference>
<name>A0A2T3HKK7_9SPHI</name>
<evidence type="ECO:0000256" key="5">
    <source>
        <dbReference type="ARBA" id="ARBA00022777"/>
    </source>
</evidence>
<dbReference type="Pfam" id="PF00512">
    <property type="entry name" value="HisKA"/>
    <property type="match status" value="1"/>
</dbReference>
<dbReference type="CDD" id="cd00075">
    <property type="entry name" value="HATPase"/>
    <property type="match status" value="1"/>
</dbReference>
<keyword evidence="10" id="KW-1185">Reference proteome</keyword>
<dbReference type="Gene3D" id="3.30.565.10">
    <property type="entry name" value="Histidine kinase-like ATPase, C-terminal domain"/>
    <property type="match status" value="1"/>
</dbReference>
<dbReference type="InterPro" id="IPR000014">
    <property type="entry name" value="PAS"/>
</dbReference>
<evidence type="ECO:0000313" key="10">
    <source>
        <dbReference type="Proteomes" id="UP000240912"/>
    </source>
</evidence>
<gene>
    <name evidence="9" type="ORF">C7T94_09820</name>
</gene>
<dbReference type="EMBL" id="PYLS01000005">
    <property type="protein sequence ID" value="PST82921.1"/>
    <property type="molecule type" value="Genomic_DNA"/>
</dbReference>
<dbReference type="PROSITE" id="PS50113">
    <property type="entry name" value="PAC"/>
    <property type="match status" value="1"/>
</dbReference>
<keyword evidence="6" id="KW-0902">Two-component regulatory system</keyword>
<dbReference type="OrthoDB" id="9813151at2"/>
<dbReference type="PROSITE" id="PS50109">
    <property type="entry name" value="HIS_KIN"/>
    <property type="match status" value="1"/>
</dbReference>
<dbReference type="InterPro" id="IPR005467">
    <property type="entry name" value="His_kinase_dom"/>
</dbReference>
<dbReference type="InterPro" id="IPR036097">
    <property type="entry name" value="HisK_dim/P_sf"/>
</dbReference>
<dbReference type="InterPro" id="IPR003594">
    <property type="entry name" value="HATPase_dom"/>
</dbReference>
<proteinExistence type="predicted"/>
<dbReference type="InterPro" id="IPR000700">
    <property type="entry name" value="PAS-assoc_C"/>
</dbReference>
<evidence type="ECO:0000259" key="7">
    <source>
        <dbReference type="PROSITE" id="PS50109"/>
    </source>
</evidence>
<dbReference type="AlphaFoldDB" id="A0A2T3HKK7"/>
<dbReference type="RefSeq" id="WP_107215180.1">
    <property type="nucleotide sequence ID" value="NZ_KZ686269.1"/>
</dbReference>
<dbReference type="SMART" id="SM00387">
    <property type="entry name" value="HATPase_c"/>
    <property type="match status" value="1"/>
</dbReference>
<evidence type="ECO:0000313" key="9">
    <source>
        <dbReference type="EMBL" id="PST82921.1"/>
    </source>
</evidence>
<evidence type="ECO:0000256" key="2">
    <source>
        <dbReference type="ARBA" id="ARBA00012438"/>
    </source>
</evidence>
<evidence type="ECO:0000256" key="6">
    <source>
        <dbReference type="ARBA" id="ARBA00023012"/>
    </source>
</evidence>
<comment type="caution">
    <text evidence="9">The sequence shown here is derived from an EMBL/GenBank/DDBJ whole genome shotgun (WGS) entry which is preliminary data.</text>
</comment>
<feature type="domain" description="Histidine kinase" evidence="7">
    <location>
        <begin position="271"/>
        <end position="487"/>
    </location>
</feature>
<dbReference type="SMART" id="SM00091">
    <property type="entry name" value="PAS"/>
    <property type="match status" value="2"/>
</dbReference>
<dbReference type="SUPFAM" id="SSF55785">
    <property type="entry name" value="PYP-like sensor domain (PAS domain)"/>
    <property type="match status" value="2"/>
</dbReference>
<dbReference type="Gene3D" id="1.10.287.130">
    <property type="match status" value="1"/>
</dbReference>